<dbReference type="InterPro" id="IPR029045">
    <property type="entry name" value="ClpP/crotonase-like_dom_sf"/>
</dbReference>
<dbReference type="EMBL" id="JAKJXP020000052">
    <property type="protein sequence ID" value="KAK7751275.1"/>
    <property type="molecule type" value="Genomic_DNA"/>
</dbReference>
<name>A0AAN9UMQ3_9PEZI</name>
<sequence>MASSNELFTIPIRDSKGHQCGTIVCTTPAPQVYVLTWSAPPDNRLTSGFVAALSAALNAVEFGGYPAGVLVTASALPKFYSNGLDLEAAVGTPGFFERELYPLWRRLLTYPMPTVAVVGGHCFAGGLMLAMHHDYRVFTGGARGFLCLNELEFGMPLMPPMSAVFRLKTSPPVYRRLVLEAHRFGGPEALEAGLVDALGSNSVGSGGGGSSSSSISSMSSGSSDSGAGAGVGVGAALDFIRERGLLAKAKSGVYGLLKAEMYREGVALLDAEGGGRAELAALQAAEKKRKAEGARWMEQLRRSQGDGGSEKPKL</sequence>
<dbReference type="SUPFAM" id="SSF52096">
    <property type="entry name" value="ClpP/crotonase"/>
    <property type="match status" value="1"/>
</dbReference>
<dbReference type="GO" id="GO:0005777">
    <property type="term" value="C:peroxisome"/>
    <property type="evidence" value="ECO:0007669"/>
    <property type="project" value="TreeGrafter"/>
</dbReference>
<evidence type="ECO:0000256" key="1">
    <source>
        <dbReference type="SAM" id="MobiDB-lite"/>
    </source>
</evidence>
<evidence type="ECO:0000313" key="2">
    <source>
        <dbReference type="EMBL" id="KAK7751275.1"/>
    </source>
</evidence>
<dbReference type="PANTHER" id="PTHR11941:SF75">
    <property type="entry name" value="ENOYL-COA HYDRATASE_ISOMERASE FAMILY PROTEIN"/>
    <property type="match status" value="1"/>
</dbReference>
<keyword evidence="3" id="KW-1185">Reference proteome</keyword>
<reference evidence="2 3" key="1">
    <citation type="submission" date="2024-02" db="EMBL/GenBank/DDBJ databases">
        <title>De novo assembly and annotation of 12 fungi associated with fruit tree decline syndrome in Ontario, Canada.</title>
        <authorList>
            <person name="Sulman M."/>
            <person name="Ellouze W."/>
            <person name="Ilyukhin E."/>
        </authorList>
    </citation>
    <scope>NUCLEOTIDE SEQUENCE [LARGE SCALE GENOMIC DNA]</scope>
    <source>
        <strain evidence="2 3">M11/M66-122</strain>
    </source>
</reference>
<dbReference type="GO" id="GO:0004165">
    <property type="term" value="F:delta(3)-delta(2)-enoyl-CoA isomerase activity"/>
    <property type="evidence" value="ECO:0007669"/>
    <property type="project" value="TreeGrafter"/>
</dbReference>
<dbReference type="PANTHER" id="PTHR11941">
    <property type="entry name" value="ENOYL-COA HYDRATASE-RELATED"/>
    <property type="match status" value="1"/>
</dbReference>
<accession>A0AAN9UMQ3</accession>
<dbReference type="CDD" id="cd06558">
    <property type="entry name" value="crotonase-like"/>
    <property type="match status" value="1"/>
</dbReference>
<dbReference type="Pfam" id="PF00378">
    <property type="entry name" value="ECH_1"/>
    <property type="match status" value="1"/>
</dbReference>
<comment type="caution">
    <text evidence="2">The sequence shown here is derived from an EMBL/GenBank/DDBJ whole genome shotgun (WGS) entry which is preliminary data.</text>
</comment>
<dbReference type="GO" id="GO:0006635">
    <property type="term" value="P:fatty acid beta-oxidation"/>
    <property type="evidence" value="ECO:0007669"/>
    <property type="project" value="TreeGrafter"/>
</dbReference>
<dbReference type="Proteomes" id="UP001320420">
    <property type="component" value="Unassembled WGS sequence"/>
</dbReference>
<proteinExistence type="predicted"/>
<gene>
    <name evidence="2" type="ORF">SLS62_006820</name>
</gene>
<dbReference type="AlphaFoldDB" id="A0AAN9UMQ3"/>
<organism evidence="2 3">
    <name type="scientific">Diatrype stigma</name>
    <dbReference type="NCBI Taxonomy" id="117547"/>
    <lineage>
        <taxon>Eukaryota</taxon>
        <taxon>Fungi</taxon>
        <taxon>Dikarya</taxon>
        <taxon>Ascomycota</taxon>
        <taxon>Pezizomycotina</taxon>
        <taxon>Sordariomycetes</taxon>
        <taxon>Xylariomycetidae</taxon>
        <taxon>Xylariales</taxon>
        <taxon>Diatrypaceae</taxon>
        <taxon>Diatrype</taxon>
    </lineage>
</organism>
<feature type="region of interest" description="Disordered" evidence="1">
    <location>
        <begin position="291"/>
        <end position="314"/>
    </location>
</feature>
<dbReference type="Gene3D" id="3.90.226.10">
    <property type="entry name" value="2-enoyl-CoA Hydratase, Chain A, domain 1"/>
    <property type="match status" value="1"/>
</dbReference>
<protein>
    <submittedName>
        <fullName evidence="2">Uncharacterized protein</fullName>
    </submittedName>
</protein>
<evidence type="ECO:0000313" key="3">
    <source>
        <dbReference type="Proteomes" id="UP001320420"/>
    </source>
</evidence>
<dbReference type="InterPro" id="IPR001753">
    <property type="entry name" value="Enoyl-CoA_hydra/iso"/>
</dbReference>